<evidence type="ECO:0000256" key="1">
    <source>
        <dbReference type="SAM" id="MobiDB-lite"/>
    </source>
</evidence>
<keyword evidence="4" id="KW-1185">Reference proteome</keyword>
<evidence type="ECO:0000313" key="4">
    <source>
        <dbReference type="Proteomes" id="UP000198287"/>
    </source>
</evidence>
<dbReference type="Proteomes" id="UP000198287">
    <property type="component" value="Unassembled WGS sequence"/>
</dbReference>
<feature type="domain" description="C2H2-type" evidence="2">
    <location>
        <begin position="365"/>
        <end position="387"/>
    </location>
</feature>
<dbReference type="InterPro" id="IPR013087">
    <property type="entry name" value="Znf_C2H2_type"/>
</dbReference>
<dbReference type="AlphaFoldDB" id="A0A226D2H4"/>
<name>A0A226D2H4_FOLCA</name>
<feature type="region of interest" description="Disordered" evidence="1">
    <location>
        <begin position="262"/>
        <end position="296"/>
    </location>
</feature>
<evidence type="ECO:0000313" key="3">
    <source>
        <dbReference type="EMBL" id="OXA39792.1"/>
    </source>
</evidence>
<dbReference type="EMBL" id="LNIX01000037">
    <property type="protein sequence ID" value="OXA39792.1"/>
    <property type="molecule type" value="Genomic_DNA"/>
</dbReference>
<protein>
    <recommendedName>
        <fullName evidence="2">C2H2-type domain-containing protein</fullName>
    </recommendedName>
</protein>
<comment type="caution">
    <text evidence="3">The sequence shown here is derived from an EMBL/GenBank/DDBJ whole genome shotgun (WGS) entry which is preliminary data.</text>
</comment>
<dbReference type="PROSITE" id="PS00028">
    <property type="entry name" value="ZINC_FINGER_C2H2_1"/>
    <property type="match status" value="1"/>
</dbReference>
<feature type="compositionally biased region" description="Basic and acidic residues" evidence="1">
    <location>
        <begin position="271"/>
        <end position="284"/>
    </location>
</feature>
<organism evidence="3 4">
    <name type="scientific">Folsomia candida</name>
    <name type="common">Springtail</name>
    <dbReference type="NCBI Taxonomy" id="158441"/>
    <lineage>
        <taxon>Eukaryota</taxon>
        <taxon>Metazoa</taxon>
        <taxon>Ecdysozoa</taxon>
        <taxon>Arthropoda</taxon>
        <taxon>Hexapoda</taxon>
        <taxon>Collembola</taxon>
        <taxon>Entomobryomorpha</taxon>
        <taxon>Isotomoidea</taxon>
        <taxon>Isotomidae</taxon>
        <taxon>Proisotominae</taxon>
        <taxon>Folsomia</taxon>
    </lineage>
</organism>
<evidence type="ECO:0000259" key="2">
    <source>
        <dbReference type="PROSITE" id="PS00028"/>
    </source>
</evidence>
<reference evidence="3 4" key="1">
    <citation type="submission" date="2015-12" db="EMBL/GenBank/DDBJ databases">
        <title>The genome of Folsomia candida.</title>
        <authorList>
            <person name="Faddeeva A."/>
            <person name="Derks M.F."/>
            <person name="Anvar Y."/>
            <person name="Smit S."/>
            <person name="Van Straalen N."/>
            <person name="Roelofs D."/>
        </authorList>
    </citation>
    <scope>NUCLEOTIDE SEQUENCE [LARGE SCALE GENOMIC DNA]</scope>
    <source>
        <strain evidence="3 4">VU population</strain>
        <tissue evidence="3">Whole body</tissue>
    </source>
</reference>
<proteinExistence type="predicted"/>
<accession>A0A226D2H4</accession>
<gene>
    <name evidence="3" type="ORF">Fcan01_25534</name>
</gene>
<sequence length="435" mass="49297">MASPTAFRGSGNLIRDVLSSTCSIPLNKLHLKRNPKLKYPPELFRYFFPQRIDAIRITCLSPCLICSAEKELSPINSTEMKILEEIRVKISVARGNYQMVKDSSICSTCRKTVGKFSKLRGQLEKIETGLKFAIRLKLDKLEEEEEDFSDDSNPSRFNQSDIIPFSDTCRVSNSCLINDPRGTCTFSPEADNHSEGVSTPRAGAPISDPASILPPEIPTDAQFPLILSSEENEMYSVIVIKSSELANVLRGPNPLQELLNKQNSQLSPVNLKEESTTTAEHSKPFMDTSHQPNSDSLTLVGKKIKRKNQKKIKKVQRSNIFLKNIKKGSSVKKVGRKPIHKIRSELFSPHSISQKMGKTREKFRCNFCMLDFTFLGILRLHERSRAHQVGVKCHREKPDGRVVFACDRCELETKSAEMLLRHKVRMLNDEKHQEK</sequence>